<dbReference type="Pfam" id="PF02361">
    <property type="entry name" value="CbiQ"/>
    <property type="match status" value="1"/>
</dbReference>
<evidence type="ECO:0000256" key="1">
    <source>
        <dbReference type="ARBA" id="ARBA00004141"/>
    </source>
</evidence>
<evidence type="ECO:0000313" key="6">
    <source>
        <dbReference type="EMBL" id="GIO33800.1"/>
    </source>
</evidence>
<gene>
    <name evidence="6" type="ORF">J2TS6_49410</name>
</gene>
<evidence type="ECO:0000256" key="3">
    <source>
        <dbReference type="ARBA" id="ARBA00022989"/>
    </source>
</evidence>
<feature type="transmembrane region" description="Helical" evidence="5">
    <location>
        <begin position="65"/>
        <end position="84"/>
    </location>
</feature>
<keyword evidence="4 5" id="KW-0472">Membrane</keyword>
<protein>
    <submittedName>
        <fullName evidence="6">Cobalt ABC transporter permease</fullName>
    </submittedName>
</protein>
<sequence>MIELLTPTRQTVLARANPAVKLAVFIVLFLVTVMTRDIDFAVYQAAAYTALLFMLGGYPARKTLLLVLPFGLLFVSSSATMILFGKGDTLWWQWGMLRVTAESFYRGLHLGFRSIAFAAEGLLFAGTTPSVKLFYALMQNFRLAPRFAYSFMASIRLLPMVWEEFLIRRQALQVRGVKVKGRGLRGVAEHVRLYAVPLLSQAIRRAHRVAVAMEAKRFNGEGGRTYYYPSNVSWADGAAILMLVFALCAAYAAAAVFPWFGIADVRYHS</sequence>
<keyword evidence="7" id="KW-1185">Reference proteome</keyword>
<dbReference type="Proteomes" id="UP000679779">
    <property type="component" value="Unassembled WGS sequence"/>
</dbReference>
<dbReference type="PANTHER" id="PTHR33514:SF1">
    <property type="entry name" value="ABC TRANSPORTER PERMEASE"/>
    <property type="match status" value="1"/>
</dbReference>
<evidence type="ECO:0000256" key="2">
    <source>
        <dbReference type="ARBA" id="ARBA00022692"/>
    </source>
</evidence>
<comment type="subcellular location">
    <subcellularLocation>
        <location evidence="1">Membrane</location>
        <topology evidence="1">Multi-pass membrane protein</topology>
    </subcellularLocation>
</comment>
<organism evidence="6 7">
    <name type="scientific">Paenibacillus albilobatus</name>
    <dbReference type="NCBI Taxonomy" id="2716884"/>
    <lineage>
        <taxon>Bacteria</taxon>
        <taxon>Bacillati</taxon>
        <taxon>Bacillota</taxon>
        <taxon>Bacilli</taxon>
        <taxon>Bacillales</taxon>
        <taxon>Paenibacillaceae</taxon>
        <taxon>Paenibacillus</taxon>
    </lineage>
</organism>
<dbReference type="GO" id="GO:0005886">
    <property type="term" value="C:plasma membrane"/>
    <property type="evidence" value="ECO:0007669"/>
    <property type="project" value="UniProtKB-ARBA"/>
</dbReference>
<dbReference type="AlphaFoldDB" id="A0A919XNU2"/>
<evidence type="ECO:0000256" key="5">
    <source>
        <dbReference type="SAM" id="Phobius"/>
    </source>
</evidence>
<feature type="transmembrane region" description="Helical" evidence="5">
    <location>
        <begin position="12"/>
        <end position="34"/>
    </location>
</feature>
<feature type="transmembrane region" description="Helical" evidence="5">
    <location>
        <begin position="238"/>
        <end position="260"/>
    </location>
</feature>
<dbReference type="InterPro" id="IPR003339">
    <property type="entry name" value="ABC/ECF_trnsptr_transmembrane"/>
</dbReference>
<dbReference type="CDD" id="cd16914">
    <property type="entry name" value="EcfT"/>
    <property type="match status" value="1"/>
</dbReference>
<feature type="transmembrane region" description="Helical" evidence="5">
    <location>
        <begin position="40"/>
        <end position="58"/>
    </location>
</feature>
<dbReference type="PANTHER" id="PTHR33514">
    <property type="entry name" value="PROTEIN ABCI12, CHLOROPLASTIC"/>
    <property type="match status" value="1"/>
</dbReference>
<keyword evidence="2 5" id="KW-0812">Transmembrane</keyword>
<evidence type="ECO:0000256" key="4">
    <source>
        <dbReference type="ARBA" id="ARBA00023136"/>
    </source>
</evidence>
<dbReference type="EMBL" id="BORQ01000007">
    <property type="protein sequence ID" value="GIO33800.1"/>
    <property type="molecule type" value="Genomic_DNA"/>
</dbReference>
<evidence type="ECO:0000313" key="7">
    <source>
        <dbReference type="Proteomes" id="UP000679779"/>
    </source>
</evidence>
<accession>A0A919XNU2</accession>
<keyword evidence="3 5" id="KW-1133">Transmembrane helix</keyword>
<proteinExistence type="predicted"/>
<reference evidence="6" key="1">
    <citation type="submission" date="2021-03" db="EMBL/GenBank/DDBJ databases">
        <title>Antimicrobial resistance genes in bacteria isolated from Japanese honey, and their potential for conferring macrolide and lincosamide resistance in the American foulbrood pathogen Paenibacillus larvae.</title>
        <authorList>
            <person name="Okamoto M."/>
            <person name="Kumagai M."/>
            <person name="Kanamori H."/>
            <person name="Takamatsu D."/>
        </authorList>
    </citation>
    <scope>NUCLEOTIDE SEQUENCE</scope>
    <source>
        <strain evidence="6">J2TS6</strain>
    </source>
</reference>
<name>A0A919XNU2_9BACL</name>
<comment type="caution">
    <text evidence="6">The sequence shown here is derived from an EMBL/GenBank/DDBJ whole genome shotgun (WGS) entry which is preliminary data.</text>
</comment>